<gene>
    <name evidence="1" type="ORF">NTG6680_0420</name>
</gene>
<protein>
    <submittedName>
        <fullName evidence="1">Uncharacterized protein</fullName>
    </submittedName>
</protein>
<accession>A0ABM8YW47</accession>
<proteinExistence type="predicted"/>
<reference evidence="1 2" key="1">
    <citation type="submission" date="2021-10" db="EMBL/GenBank/DDBJ databases">
        <authorList>
            <person name="Koch H."/>
        </authorList>
    </citation>
    <scope>NUCLEOTIDE SEQUENCE [LARGE SCALE GENOMIC DNA]</scope>
    <source>
        <strain evidence="1">6680</strain>
    </source>
</reference>
<sequence length="82" mass="9128">MKGGHKVAGNQVHINFICFLQNAILVDFATCKPSYDFTRGNCIDGPPNKEESRRLQIAQVEGWSSIRITNHTMISGRFSCGD</sequence>
<dbReference type="EMBL" id="OU912926">
    <property type="protein sequence ID" value="CAG9931673.1"/>
    <property type="molecule type" value="Genomic_DNA"/>
</dbReference>
<dbReference type="Proteomes" id="UP000839052">
    <property type="component" value="Chromosome"/>
</dbReference>
<name>A0ABM8YW47_9PROT</name>
<keyword evidence="2" id="KW-1185">Reference proteome</keyword>
<evidence type="ECO:0000313" key="2">
    <source>
        <dbReference type="Proteomes" id="UP000839052"/>
    </source>
</evidence>
<organism evidence="1 2">
    <name type="scientific">Candidatus Nitrotoga arctica</name>
    <dbReference type="NCBI Taxonomy" id="453162"/>
    <lineage>
        <taxon>Bacteria</taxon>
        <taxon>Pseudomonadati</taxon>
        <taxon>Pseudomonadota</taxon>
        <taxon>Betaproteobacteria</taxon>
        <taxon>Nitrosomonadales</taxon>
        <taxon>Gallionellaceae</taxon>
        <taxon>Candidatus Nitrotoga</taxon>
    </lineage>
</organism>
<evidence type="ECO:0000313" key="1">
    <source>
        <dbReference type="EMBL" id="CAG9931673.1"/>
    </source>
</evidence>